<evidence type="ECO:0000313" key="3">
    <source>
        <dbReference type="EMBL" id="PWG53211.1"/>
    </source>
</evidence>
<evidence type="ECO:0000259" key="2">
    <source>
        <dbReference type="Pfam" id="PF17802"/>
    </source>
</evidence>
<name>A0A2U2M8Q8_9LACO</name>
<dbReference type="AlphaFoldDB" id="A0A2U2M8Q8"/>
<dbReference type="Gene3D" id="2.60.40.10">
    <property type="entry name" value="Immunoglobulins"/>
    <property type="match status" value="2"/>
</dbReference>
<dbReference type="InterPro" id="IPR041033">
    <property type="entry name" value="SpaA_PFL_dom_1"/>
</dbReference>
<dbReference type="InterPro" id="IPR013783">
    <property type="entry name" value="Ig-like_fold"/>
</dbReference>
<dbReference type="RefSeq" id="WP_109241894.1">
    <property type="nucleotide sequence ID" value="NZ_QFAS01000005.1"/>
</dbReference>
<feature type="domain" description="SpaA-like prealbumin fold" evidence="2">
    <location>
        <begin position="432"/>
        <end position="542"/>
    </location>
</feature>
<comment type="caution">
    <text evidence="3">The sequence shown here is derived from an EMBL/GenBank/DDBJ whole genome shotgun (WGS) entry which is preliminary data.</text>
</comment>
<evidence type="ECO:0000256" key="1">
    <source>
        <dbReference type="SAM" id="Phobius"/>
    </source>
</evidence>
<evidence type="ECO:0000313" key="4">
    <source>
        <dbReference type="Proteomes" id="UP000245607"/>
    </source>
</evidence>
<organism evidence="3 4">
    <name type="scientific">Ligilactobacillus salivarius</name>
    <dbReference type="NCBI Taxonomy" id="1624"/>
    <lineage>
        <taxon>Bacteria</taxon>
        <taxon>Bacillati</taxon>
        <taxon>Bacillota</taxon>
        <taxon>Bacilli</taxon>
        <taxon>Lactobacillales</taxon>
        <taxon>Lactobacillaceae</taxon>
        <taxon>Ligilactobacillus</taxon>
    </lineage>
</organism>
<dbReference type="NCBIfam" id="TIGR01167">
    <property type="entry name" value="LPXTG_anchor"/>
    <property type="match status" value="1"/>
</dbReference>
<keyword evidence="1" id="KW-0812">Transmembrane</keyword>
<keyword evidence="1" id="KW-0472">Membrane</keyword>
<dbReference type="Proteomes" id="UP000245607">
    <property type="component" value="Unassembled WGS sequence"/>
</dbReference>
<reference evidence="3 4" key="1">
    <citation type="submission" date="2018-05" db="EMBL/GenBank/DDBJ databases">
        <title>Lactobacillus salivarius genome sequencing and assembly.</title>
        <authorList>
            <person name="Audisio C."/>
            <person name="Albarracin L."/>
            <person name="Torres M.J."/>
            <person name="Hebert E.M."/>
            <person name="Saavedra L."/>
        </authorList>
    </citation>
    <scope>NUCLEOTIDE SEQUENCE [LARGE SCALE GENOMIC DNA]</scope>
    <source>
        <strain evidence="3 4">A3iob</strain>
    </source>
</reference>
<proteinExistence type="predicted"/>
<feature type="domain" description="SpaA-like prealbumin fold" evidence="2">
    <location>
        <begin position="344"/>
        <end position="399"/>
    </location>
</feature>
<accession>A0A2U2M8Q8</accession>
<gene>
    <name evidence="3" type="ORF">DB362_04635</name>
</gene>
<keyword evidence="1" id="KW-1133">Transmembrane helix</keyword>
<feature type="transmembrane region" description="Helical" evidence="1">
    <location>
        <begin position="564"/>
        <end position="584"/>
    </location>
</feature>
<protein>
    <submittedName>
        <fullName evidence="3">Cell wall anchor protein</fullName>
    </submittedName>
</protein>
<dbReference type="Pfam" id="PF17802">
    <property type="entry name" value="SpaA"/>
    <property type="match status" value="2"/>
</dbReference>
<dbReference type="EMBL" id="QFAS01000005">
    <property type="protein sequence ID" value="PWG53211.1"/>
    <property type="molecule type" value="Genomic_DNA"/>
</dbReference>
<sequence length="590" mass="64630">MKLLSKKLSKKLLVVAGLGIGVSSVFLGLTKRVQADDIPQTINVANIGTPATTSFSYATGHETGPGSGAAHGLMPIREAGTGDWLFCIEWSKPAPSNEQISRRYQAMPAVQWLVNNFYSGHRFRSLGQGDKGDYWLYQSVIHWTADPNDHASWGGTGAIQDVLDRLNPSVREKVVSLHNEALKHNDESSSEIVTNNHNLGFDPSNLEINKDNLQGNTYKKTFTLKSENMSHVKVWLKNAPSGVTLTGKDGAGVNFNDVWNNTGLQINIPYKVNAEKDSYNFTVATKGNWEKTSKVAWIYSGNDNSQKVAKQVVKAVSVPIDTETDMNVTVKPAKGHLAFTKKGTGNNKTEVLKDTEFTLTGGDFTQKAKADGSGNVVFNNLPLGRDYKLAETNQPNKYYRSMYQAIIGDFNGDQPKKDLNKGTIYNRKDHQKFHLIKKDAQGNPLKGAEFVLVRKDDGISNISIDEAKKIAYRQVGDELVEGHQNQNPYIATSNDKGEVIFDMVAIPDGTQMHDYYAVEVKAPKNYTLSQTSVKFPISETSPAVIEGELSDTTNPLPATGSEKLLIVAVGGIVLVALGGGALYFKQKLTK</sequence>